<dbReference type="InterPro" id="IPR000992">
    <property type="entry name" value="SRP1_TIP1"/>
</dbReference>
<evidence type="ECO:0000313" key="4">
    <source>
        <dbReference type="Proteomes" id="UP000244406"/>
    </source>
</evidence>
<dbReference type="Proteomes" id="UP000244406">
    <property type="component" value="Unassembled WGS sequence"/>
</dbReference>
<keyword evidence="2" id="KW-0732">Signal</keyword>
<comment type="caution">
    <text evidence="3">The sequence shown here is derived from an EMBL/GenBank/DDBJ whole genome shotgun (WGS) entry which is preliminary data.</text>
</comment>
<feature type="compositionally biased region" description="Low complexity" evidence="1">
    <location>
        <begin position="99"/>
        <end position="120"/>
    </location>
</feature>
<evidence type="ECO:0008006" key="5">
    <source>
        <dbReference type="Google" id="ProtNLM"/>
    </source>
</evidence>
<feature type="chain" id="PRO_5016117860" description="Temperature shock-inducible protein 1" evidence="2">
    <location>
        <begin position="20"/>
        <end position="143"/>
    </location>
</feature>
<dbReference type="AlphaFoldDB" id="A0A2V1AEC9"/>
<dbReference type="RefSeq" id="XP_025337627.1">
    <property type="nucleotide sequence ID" value="XM_025483414.1"/>
</dbReference>
<dbReference type="VEuPathDB" id="FungiDB:CXQ87_004983"/>
<dbReference type="GeneID" id="37004982"/>
<dbReference type="Pfam" id="PF00660">
    <property type="entry name" value="SRP1_TIP1"/>
    <property type="match status" value="1"/>
</dbReference>
<organism evidence="3 4">
    <name type="scientific">Candidozyma duobushaemuli</name>
    <dbReference type="NCBI Taxonomy" id="1231522"/>
    <lineage>
        <taxon>Eukaryota</taxon>
        <taxon>Fungi</taxon>
        <taxon>Dikarya</taxon>
        <taxon>Ascomycota</taxon>
        <taxon>Saccharomycotina</taxon>
        <taxon>Pichiomycetes</taxon>
        <taxon>Metschnikowiaceae</taxon>
        <taxon>Candidozyma</taxon>
    </lineage>
</organism>
<feature type="region of interest" description="Disordered" evidence="1">
    <location>
        <begin position="98"/>
        <end position="125"/>
    </location>
</feature>
<reference evidence="3 4" key="1">
    <citation type="submission" date="2017-12" db="EMBL/GenBank/DDBJ databases">
        <title>Genome Sequence of the Amphotericin B-resistant Candida duobushaemulonii strain, B09383.</title>
        <authorList>
            <person name="Chow N.A."/>
            <person name="Gade L."/>
            <person name="Batra D."/>
            <person name="Rowe L.A."/>
            <person name="Loparev V.N."/>
            <person name="Litvintseva A.P."/>
        </authorList>
    </citation>
    <scope>NUCLEOTIDE SEQUENCE [LARGE SCALE GENOMIC DNA]</scope>
    <source>
        <strain evidence="3 4">B09383</strain>
    </source>
</reference>
<proteinExistence type="predicted"/>
<sequence length="143" mass="14536">MKIASLASVLALAASGVKAANSDDAEFLTKLVSDYDSHKTQYLAFAKTASAPSELTELATQVATYKDDSYTTLLDNSDYDISALKDFATELPWYSRIKGSGSSGSSSESGSSDSSKSTSAGGAGSAMVAPVGAALGAFALALL</sequence>
<evidence type="ECO:0000313" key="3">
    <source>
        <dbReference type="EMBL" id="PVH16687.1"/>
    </source>
</evidence>
<protein>
    <recommendedName>
        <fullName evidence="5">Temperature shock-inducible protein 1</fullName>
    </recommendedName>
</protein>
<keyword evidence="4" id="KW-1185">Reference proteome</keyword>
<dbReference type="EMBL" id="PKFP01000005">
    <property type="protein sequence ID" value="PVH16687.1"/>
    <property type="molecule type" value="Genomic_DNA"/>
</dbReference>
<evidence type="ECO:0000256" key="2">
    <source>
        <dbReference type="SAM" id="SignalP"/>
    </source>
</evidence>
<evidence type="ECO:0000256" key="1">
    <source>
        <dbReference type="SAM" id="MobiDB-lite"/>
    </source>
</evidence>
<feature type="signal peptide" evidence="2">
    <location>
        <begin position="1"/>
        <end position="19"/>
    </location>
</feature>
<gene>
    <name evidence="3" type="ORF">CXQ87_004983</name>
</gene>
<accession>A0A2V1AEC9</accession>
<name>A0A2V1AEC9_9ASCO</name>